<keyword evidence="1" id="KW-1133">Transmembrane helix</keyword>
<feature type="transmembrane region" description="Helical" evidence="1">
    <location>
        <begin position="20"/>
        <end position="42"/>
    </location>
</feature>
<proteinExistence type="predicted"/>
<sequence length="107" mass="11418">MLPALFTDDAAVLAAITVPWWFLVAQLPFAGIVFALDGVLLGAGDAAFMRTATVVSALAGFLPLTWLSLVYGWGWRASGRACHLHRAAADIRRMAGDECRWALTGTA</sequence>
<evidence type="ECO:0000313" key="3">
    <source>
        <dbReference type="Proteomes" id="UP000020681"/>
    </source>
</evidence>
<evidence type="ECO:0000313" key="2">
    <source>
        <dbReference type="EMBL" id="EUA90191.1"/>
    </source>
</evidence>
<keyword evidence="1" id="KW-0472">Membrane</keyword>
<evidence type="ECO:0000256" key="1">
    <source>
        <dbReference type="SAM" id="Phobius"/>
    </source>
</evidence>
<name>A0ABP3AKR1_MYCUL</name>
<gene>
    <name evidence="2" type="ORF">I551_3358</name>
</gene>
<keyword evidence="3" id="KW-1185">Reference proteome</keyword>
<dbReference type="EMBL" id="JAOL01000107">
    <property type="protein sequence ID" value="EUA90191.1"/>
    <property type="molecule type" value="Genomic_DNA"/>
</dbReference>
<comment type="caution">
    <text evidence="2">The sequence shown here is derived from an EMBL/GenBank/DDBJ whole genome shotgun (WGS) entry which is preliminary data.</text>
</comment>
<accession>A0ABP3AKR1</accession>
<protein>
    <submittedName>
        <fullName evidence="2">DNA-damage-inducible F DinF domain protein</fullName>
    </submittedName>
</protein>
<keyword evidence="1" id="KW-0812">Transmembrane</keyword>
<organism evidence="2 3">
    <name type="scientific">Mycobacterium ulcerans str. Harvey</name>
    <dbReference type="NCBI Taxonomy" id="1299332"/>
    <lineage>
        <taxon>Bacteria</taxon>
        <taxon>Bacillati</taxon>
        <taxon>Actinomycetota</taxon>
        <taxon>Actinomycetes</taxon>
        <taxon>Mycobacteriales</taxon>
        <taxon>Mycobacteriaceae</taxon>
        <taxon>Mycobacterium</taxon>
        <taxon>Mycobacterium ulcerans group</taxon>
    </lineage>
</organism>
<dbReference type="Proteomes" id="UP000020681">
    <property type="component" value="Unassembled WGS sequence"/>
</dbReference>
<feature type="transmembrane region" description="Helical" evidence="1">
    <location>
        <begin position="54"/>
        <end position="75"/>
    </location>
</feature>
<reference evidence="2 3" key="1">
    <citation type="submission" date="2014-01" db="EMBL/GenBank/DDBJ databases">
        <authorList>
            <person name="Dobos K."/>
            <person name="Lenaerts A."/>
            <person name="Ordway D."/>
            <person name="DeGroote M.A."/>
            <person name="Parker T."/>
            <person name="Sizemore C."/>
            <person name="Tallon L.J."/>
            <person name="Sadzewicz L.K."/>
            <person name="Sengamalay N."/>
            <person name="Fraser C.M."/>
            <person name="Hine E."/>
            <person name="Shefchek K.A."/>
            <person name="Das S.P."/>
            <person name="Tettelin H."/>
        </authorList>
    </citation>
    <scope>NUCLEOTIDE SEQUENCE [LARGE SCALE GENOMIC DNA]</scope>
    <source>
        <strain evidence="2 3">Harvey</strain>
    </source>
</reference>